<keyword evidence="3" id="KW-1185">Reference proteome</keyword>
<dbReference type="Proteomes" id="UP000296049">
    <property type="component" value="Unassembled WGS sequence"/>
</dbReference>
<feature type="compositionally biased region" description="Basic and acidic residues" evidence="1">
    <location>
        <begin position="653"/>
        <end position="676"/>
    </location>
</feature>
<evidence type="ECO:0000256" key="1">
    <source>
        <dbReference type="SAM" id="MobiDB-lite"/>
    </source>
</evidence>
<feature type="region of interest" description="Disordered" evidence="1">
    <location>
        <begin position="641"/>
        <end position="676"/>
    </location>
</feature>
<evidence type="ECO:0000313" key="3">
    <source>
        <dbReference type="Proteomes" id="UP000296049"/>
    </source>
</evidence>
<name>R0M4S1_ANAPL</name>
<sequence>MFRAKKRKCLTSYRGSFLRYETGEELFSSRSQQCPEPEWKMVGGQPAETWRQLCPSQLGSQGTAAFLLPVKFPFPGFVFSAASEINIDTAQSKQSPLPVLHPYLHLVSVKFIFPESEKMELDPGLPSPSLVLQVHPSSIPAWLFIEKHKQAKHLRNVKATQQAENENGVEPFTSVKTDSGPTLISAKRVMVKVAQRAGLFFSSPPQCITVPWKYTATACKKIQNMQQLKHIFTHGTFGKTCSGSIDLGIPKLTQVSSWASICPIRQRNLIAQTSDQVCPVPNTARGSQLAEGGGGWPRLLLLLGAVVRPPQPTCTPVVSTIQAATGLKAFTHGDSRAVQAMRTTLGPADKALHGSAMGMIYSRLGLEYHKAWREWQTLLATIIHLSCLFCLHLKAAKCHRVHRSSRSFRKATNSSTVTGSLTSRSCFRCASHSTIHGPKGRAELPACATIFDGCFHAPKLTFLFTLFGHMQHRDGSTPKRLGDPFIARIQISDRHCDQQTQQFDGCAENYSFGEEHVIAEKIKESVEELTPLAGEHLTDLNHMTIKGTSFLELNLLQDPKRHNKDRPFTAFTTKTCNVFKNTNMKENLPQSCISYHFTCGERKHKAMTPNKVMFWVCFLAERVQKGGWACKCSEQAHSLSHRSHLGFPPSPKGKPDSWFRSFEKPHQEFKKEEETV</sequence>
<protein>
    <submittedName>
        <fullName evidence="2">Uncharacterized protein</fullName>
    </submittedName>
</protein>
<dbReference type="AlphaFoldDB" id="R0M4S1"/>
<evidence type="ECO:0000313" key="2">
    <source>
        <dbReference type="EMBL" id="EOB09120.1"/>
    </source>
</evidence>
<proteinExistence type="predicted"/>
<organism evidence="2 3">
    <name type="scientific">Anas platyrhynchos</name>
    <name type="common">Mallard</name>
    <name type="synonym">Anas boschas</name>
    <dbReference type="NCBI Taxonomy" id="8839"/>
    <lineage>
        <taxon>Eukaryota</taxon>
        <taxon>Metazoa</taxon>
        <taxon>Chordata</taxon>
        <taxon>Craniata</taxon>
        <taxon>Vertebrata</taxon>
        <taxon>Euteleostomi</taxon>
        <taxon>Archelosauria</taxon>
        <taxon>Archosauria</taxon>
        <taxon>Dinosauria</taxon>
        <taxon>Saurischia</taxon>
        <taxon>Theropoda</taxon>
        <taxon>Coelurosauria</taxon>
        <taxon>Aves</taxon>
        <taxon>Neognathae</taxon>
        <taxon>Galloanserae</taxon>
        <taxon>Anseriformes</taxon>
        <taxon>Anatidae</taxon>
        <taxon>Anatinae</taxon>
        <taxon>Anas</taxon>
    </lineage>
</organism>
<gene>
    <name evidence="2" type="ORF">Anapl_08037</name>
</gene>
<reference evidence="3" key="1">
    <citation type="journal article" date="2013" name="Nat. Genet.">
        <title>The duck genome and transcriptome provide insight into an avian influenza virus reservoir species.</title>
        <authorList>
            <person name="Huang Y."/>
            <person name="Li Y."/>
            <person name="Burt D.W."/>
            <person name="Chen H."/>
            <person name="Zhang Y."/>
            <person name="Qian W."/>
            <person name="Kim H."/>
            <person name="Gan S."/>
            <person name="Zhao Y."/>
            <person name="Li J."/>
            <person name="Yi K."/>
            <person name="Feng H."/>
            <person name="Zhu P."/>
            <person name="Li B."/>
            <person name="Liu Q."/>
            <person name="Fairley S."/>
            <person name="Magor K.E."/>
            <person name="Du Z."/>
            <person name="Hu X."/>
            <person name="Goodman L."/>
            <person name="Tafer H."/>
            <person name="Vignal A."/>
            <person name="Lee T."/>
            <person name="Kim K.W."/>
            <person name="Sheng Z."/>
            <person name="An Y."/>
            <person name="Searle S."/>
            <person name="Herrero J."/>
            <person name="Groenen M.A."/>
            <person name="Crooijmans R.P."/>
            <person name="Faraut T."/>
            <person name="Cai Q."/>
            <person name="Webster R.G."/>
            <person name="Aldridge J.R."/>
            <person name="Warren W.C."/>
            <person name="Bartschat S."/>
            <person name="Kehr S."/>
            <person name="Marz M."/>
            <person name="Stadler P.F."/>
            <person name="Smith J."/>
            <person name="Kraus R.H."/>
            <person name="Zhao Y."/>
            <person name="Ren L."/>
            <person name="Fei J."/>
            <person name="Morisson M."/>
            <person name="Kaiser P."/>
            <person name="Griffin D.K."/>
            <person name="Rao M."/>
            <person name="Pitel F."/>
            <person name="Wang J."/>
            <person name="Li N."/>
        </authorList>
    </citation>
    <scope>NUCLEOTIDE SEQUENCE [LARGE SCALE GENOMIC DNA]</scope>
</reference>
<accession>R0M4S1</accession>
<dbReference type="EMBL" id="KB742389">
    <property type="protein sequence ID" value="EOB09120.1"/>
    <property type="molecule type" value="Genomic_DNA"/>
</dbReference>